<evidence type="ECO:0000259" key="6">
    <source>
        <dbReference type="Pfam" id="PF08281"/>
    </source>
</evidence>
<dbReference type="Proteomes" id="UP000196475">
    <property type="component" value="Unassembled WGS sequence"/>
</dbReference>
<feature type="domain" description="RNA polymerase sigma factor 70 region 4 type 2" evidence="6">
    <location>
        <begin position="139"/>
        <end position="188"/>
    </location>
</feature>
<dbReference type="GO" id="GO:0006352">
    <property type="term" value="P:DNA-templated transcription initiation"/>
    <property type="evidence" value="ECO:0007669"/>
    <property type="project" value="InterPro"/>
</dbReference>
<name>A0A1Y3PYU2_9BACI</name>
<dbReference type="InterPro" id="IPR013324">
    <property type="entry name" value="RNA_pol_sigma_r3/r4-like"/>
</dbReference>
<dbReference type="PANTHER" id="PTHR43133">
    <property type="entry name" value="RNA POLYMERASE ECF-TYPE SIGMA FACTO"/>
    <property type="match status" value="1"/>
</dbReference>
<dbReference type="AlphaFoldDB" id="A0A1Y3PYU2"/>
<dbReference type="Pfam" id="PF04542">
    <property type="entry name" value="Sigma70_r2"/>
    <property type="match status" value="1"/>
</dbReference>
<evidence type="ECO:0000313" key="8">
    <source>
        <dbReference type="Proteomes" id="UP000196475"/>
    </source>
</evidence>
<proteinExistence type="inferred from homology"/>
<dbReference type="InterPro" id="IPR013249">
    <property type="entry name" value="RNA_pol_sigma70_r4_t2"/>
</dbReference>
<evidence type="ECO:0000256" key="3">
    <source>
        <dbReference type="ARBA" id="ARBA00023082"/>
    </source>
</evidence>
<keyword evidence="3" id="KW-0731">Sigma factor</keyword>
<keyword evidence="2" id="KW-0805">Transcription regulation</keyword>
<dbReference type="InterPro" id="IPR036388">
    <property type="entry name" value="WH-like_DNA-bd_sf"/>
</dbReference>
<dbReference type="PANTHER" id="PTHR43133:SF51">
    <property type="entry name" value="RNA POLYMERASE SIGMA FACTOR"/>
    <property type="match status" value="1"/>
</dbReference>
<keyword evidence="4" id="KW-0804">Transcription</keyword>
<dbReference type="SUPFAM" id="SSF88659">
    <property type="entry name" value="Sigma3 and sigma4 domains of RNA polymerase sigma factors"/>
    <property type="match status" value="1"/>
</dbReference>
<evidence type="ECO:0000259" key="5">
    <source>
        <dbReference type="Pfam" id="PF04542"/>
    </source>
</evidence>
<dbReference type="InterPro" id="IPR014284">
    <property type="entry name" value="RNA_pol_sigma-70_dom"/>
</dbReference>
<dbReference type="InterPro" id="IPR007627">
    <property type="entry name" value="RNA_pol_sigma70_r2"/>
</dbReference>
<evidence type="ECO:0000256" key="1">
    <source>
        <dbReference type="ARBA" id="ARBA00010641"/>
    </source>
</evidence>
<dbReference type="NCBIfam" id="TIGR02937">
    <property type="entry name" value="sigma70-ECF"/>
    <property type="match status" value="1"/>
</dbReference>
<reference evidence="8" key="1">
    <citation type="submission" date="2016-06" db="EMBL/GenBank/DDBJ databases">
        <authorList>
            <person name="Nascimento L."/>
            <person name="Pereira R.V."/>
            <person name="Martins L.F."/>
            <person name="Quaggio R.B."/>
            <person name="Silva A.M."/>
            <person name="Setubal J.C."/>
        </authorList>
    </citation>
    <scope>NUCLEOTIDE SEQUENCE [LARGE SCALE GENOMIC DNA]</scope>
</reference>
<feature type="domain" description="RNA polymerase sigma-70 region 2" evidence="5">
    <location>
        <begin position="35"/>
        <end position="101"/>
    </location>
</feature>
<dbReference type="GO" id="GO:0003677">
    <property type="term" value="F:DNA binding"/>
    <property type="evidence" value="ECO:0007669"/>
    <property type="project" value="InterPro"/>
</dbReference>
<evidence type="ECO:0000256" key="4">
    <source>
        <dbReference type="ARBA" id="ARBA00023163"/>
    </source>
</evidence>
<dbReference type="CDD" id="cd06171">
    <property type="entry name" value="Sigma70_r4"/>
    <property type="match status" value="1"/>
</dbReference>
<evidence type="ECO:0000313" key="7">
    <source>
        <dbReference type="EMBL" id="OUM90368.1"/>
    </source>
</evidence>
<comment type="caution">
    <text evidence="7">The sequence shown here is derived from an EMBL/GenBank/DDBJ whole genome shotgun (WGS) entry which is preliminary data.</text>
</comment>
<gene>
    <name evidence="7" type="ORF">BAA01_16120</name>
</gene>
<protein>
    <recommendedName>
        <fullName evidence="9">RNA polymerase sigma factor</fullName>
    </recommendedName>
</protein>
<dbReference type="InterPro" id="IPR039425">
    <property type="entry name" value="RNA_pol_sigma-70-like"/>
</dbReference>
<organism evidence="7 8">
    <name type="scientific">Bacillus thermozeamaize</name>
    <dbReference type="NCBI Taxonomy" id="230954"/>
    <lineage>
        <taxon>Bacteria</taxon>
        <taxon>Bacillati</taxon>
        <taxon>Bacillota</taxon>
        <taxon>Bacilli</taxon>
        <taxon>Bacillales</taxon>
        <taxon>Bacillaceae</taxon>
        <taxon>Bacillus</taxon>
    </lineage>
</organism>
<dbReference type="GO" id="GO:0016987">
    <property type="term" value="F:sigma factor activity"/>
    <property type="evidence" value="ECO:0007669"/>
    <property type="project" value="UniProtKB-KW"/>
</dbReference>
<dbReference type="Gene3D" id="1.10.10.10">
    <property type="entry name" value="Winged helix-like DNA-binding domain superfamily/Winged helix DNA-binding domain"/>
    <property type="match status" value="1"/>
</dbReference>
<evidence type="ECO:0000256" key="2">
    <source>
        <dbReference type="ARBA" id="ARBA00023015"/>
    </source>
</evidence>
<dbReference type="SUPFAM" id="SSF88946">
    <property type="entry name" value="Sigma2 domain of RNA polymerase sigma factors"/>
    <property type="match status" value="1"/>
</dbReference>
<dbReference type="InterPro" id="IPR013325">
    <property type="entry name" value="RNA_pol_sigma_r2"/>
</dbReference>
<accession>A0A1Y3PYU2</accession>
<dbReference type="Pfam" id="PF08281">
    <property type="entry name" value="Sigma70_r4_2"/>
    <property type="match status" value="1"/>
</dbReference>
<dbReference type="EMBL" id="LZRT01000019">
    <property type="protein sequence ID" value="OUM90368.1"/>
    <property type="molecule type" value="Genomic_DNA"/>
</dbReference>
<comment type="similarity">
    <text evidence="1">Belongs to the sigma-70 factor family. ECF subfamily.</text>
</comment>
<evidence type="ECO:0008006" key="9">
    <source>
        <dbReference type="Google" id="ProtNLM"/>
    </source>
</evidence>
<dbReference type="Gene3D" id="1.10.1740.10">
    <property type="match status" value="1"/>
</dbReference>
<sequence length="201" mass="23927">MGGEGRGRGKERAMRSDEQLIQLTLQGEQKAFEELITRYYRHLYLSILRIVRKDKEAEDVLQETLWQIYRSLPTYRSEGFKTWITRIAVNKAIDWNRKQRRQTKQEKAGSAEEAEMILSRTQPDQPVEEALIREEEKAAIAAILEELPDKYRSVLYRYYIEDQSYQEIAEAEALPVNTVAARLHRAKRLFRTRWEERIRHD</sequence>